<organism evidence="1 2">
    <name type="scientific">Penicillium nordicum</name>
    <dbReference type="NCBI Taxonomy" id="229535"/>
    <lineage>
        <taxon>Eukaryota</taxon>
        <taxon>Fungi</taxon>
        <taxon>Dikarya</taxon>
        <taxon>Ascomycota</taxon>
        <taxon>Pezizomycotina</taxon>
        <taxon>Eurotiomycetes</taxon>
        <taxon>Eurotiomycetidae</taxon>
        <taxon>Eurotiales</taxon>
        <taxon>Aspergillaceae</taxon>
        <taxon>Penicillium</taxon>
    </lineage>
</organism>
<proteinExistence type="predicted"/>
<protein>
    <submittedName>
        <fullName evidence="1">Uncharacterized protein</fullName>
    </submittedName>
</protein>
<accession>A0A0M9WB67</accession>
<sequence>MLLLLEYVVGPLLAAITAWHSIAYYRSVLQPAPGLASCTLGQKTIISEHYPQIDHIPIYIYIVYDMKIRSDRNYSGTVS</sequence>
<keyword evidence="2" id="KW-1185">Reference proteome</keyword>
<comment type="caution">
    <text evidence="1">The sequence shown here is derived from an EMBL/GenBank/DDBJ whole genome shotgun (WGS) entry which is preliminary data.</text>
</comment>
<dbReference type="EMBL" id="LHQQ01000263">
    <property type="protein sequence ID" value="KOS38233.1"/>
    <property type="molecule type" value="Genomic_DNA"/>
</dbReference>
<reference evidence="1 2" key="1">
    <citation type="submission" date="2015-08" db="EMBL/GenBank/DDBJ databases">
        <title>Genome sequencing of Penicillium nordicum.</title>
        <authorList>
            <person name="Nguyen H.D."/>
            <person name="Seifert K.A."/>
        </authorList>
    </citation>
    <scope>NUCLEOTIDE SEQUENCE [LARGE SCALE GENOMIC DNA]</scope>
    <source>
        <strain evidence="1 2">DAOMC 185683</strain>
    </source>
</reference>
<dbReference type="Proteomes" id="UP000037696">
    <property type="component" value="Unassembled WGS sequence"/>
</dbReference>
<evidence type="ECO:0000313" key="1">
    <source>
        <dbReference type="EMBL" id="KOS38233.1"/>
    </source>
</evidence>
<dbReference type="AlphaFoldDB" id="A0A0M9WB67"/>
<evidence type="ECO:0000313" key="2">
    <source>
        <dbReference type="Proteomes" id="UP000037696"/>
    </source>
</evidence>
<name>A0A0M9WB67_9EURO</name>
<gene>
    <name evidence="1" type="ORF">ACN38_g10949</name>
</gene>